<dbReference type="NCBIfam" id="TIGR01722">
    <property type="entry name" value="MMSDH"/>
    <property type="match status" value="1"/>
</dbReference>
<evidence type="ECO:0000256" key="2">
    <source>
        <dbReference type="ARBA" id="ARBA00023002"/>
    </source>
</evidence>
<dbReference type="CDD" id="cd07085">
    <property type="entry name" value="ALDH_F6_MMSDH"/>
    <property type="match status" value="1"/>
</dbReference>
<gene>
    <name evidence="6" type="primary">mmsA</name>
    <name evidence="5" type="ORF">BG653_06540</name>
    <name evidence="6" type="ORF">CP981_14000</name>
</gene>
<dbReference type="InterPro" id="IPR015590">
    <property type="entry name" value="Aldehyde_DH_dom"/>
</dbReference>
<dbReference type="PROSITE" id="PS00070">
    <property type="entry name" value="ALDEHYDE_DEHYDR_CYS"/>
    <property type="match status" value="1"/>
</dbReference>
<reference evidence="6 8" key="2">
    <citation type="submission" date="2017-09" db="EMBL/GenBank/DDBJ databases">
        <authorList>
            <person name="Lee N."/>
            <person name="Cho B.-K."/>
        </authorList>
    </citation>
    <scope>NUCLEOTIDE SEQUENCE [LARGE SCALE GENOMIC DNA]</scope>
    <source>
        <strain evidence="6 8">ATCC 23948</strain>
    </source>
</reference>
<dbReference type="GeneID" id="90924409"/>
<dbReference type="InterPro" id="IPR016161">
    <property type="entry name" value="Ald_DH/histidinol_DH"/>
</dbReference>
<evidence type="ECO:0000313" key="5">
    <source>
        <dbReference type="EMBL" id="OSY37235.1"/>
    </source>
</evidence>
<dbReference type="PANTHER" id="PTHR43866:SF4">
    <property type="entry name" value="MALONATE-SEMIALDEHYDE DEHYDROGENASE"/>
    <property type="match status" value="1"/>
</dbReference>
<sequence length="497" mass="52485">MKTISHWIGGKPVGGVSGNFGPVYNPATGAQEKQVAFASADEVDAAVRAAKEAFRTWGSSSLAKRTSVLFKYRELLDAHREEIAQLITAEHGKVHSDALGEVARGLEIVELACGIPEKLKGELSTQVSTRVDVAAIRQSLGVVAGITPFNFPAMVPMWMFPLAIACGNTFVLKPSEKVPSAAFKLAELAAEAGLPDGVLNVVNGDKVAVDAILEHPDIAAVSFVGSTPIARYIHTTGTANGKRVQALGGAKNHMLVLPDADLDLAADSAINAAYGSAGERCMAISVVVAVGETADPLIGKIKERADKLRIGPGDDPASEMGPLITKVHRDKVASYVTGAAAQGADVVIDGSGYTVEGYEDGHWMGVSLLDNVTPEMDAYRDEIFGPVLSVVRVETYDEAIALMNSSPWGNGTAIFTRDGGAARRFQMEVEAGMVGVNVPIPVPVGYHSFGGWKDSLFGDHHIYGNDGVHFYTRGKVVTTRWPDPSDGGINLGFPSNH</sequence>
<evidence type="ECO:0000256" key="3">
    <source>
        <dbReference type="ARBA" id="ARBA00023027"/>
    </source>
</evidence>
<dbReference type="GO" id="GO:0004491">
    <property type="term" value="F:methylmalonate-semialdehyde dehydrogenase (acylating, NAD) activity"/>
    <property type="evidence" value="ECO:0007669"/>
    <property type="project" value="UniProtKB-EC"/>
</dbReference>
<dbReference type="EMBL" id="CP023691">
    <property type="protein sequence ID" value="QEV52624.1"/>
    <property type="molecule type" value="Genomic_DNA"/>
</dbReference>
<dbReference type="Gene3D" id="3.40.605.10">
    <property type="entry name" value="Aldehyde Dehydrogenase, Chain A, domain 1"/>
    <property type="match status" value="1"/>
</dbReference>
<dbReference type="Proteomes" id="UP000194225">
    <property type="component" value="Unassembled WGS sequence"/>
</dbReference>
<name>A0AAE6TMB1_STRPT</name>
<evidence type="ECO:0000313" key="6">
    <source>
        <dbReference type="EMBL" id="QEV52624.1"/>
    </source>
</evidence>
<dbReference type="Proteomes" id="UP000325458">
    <property type="component" value="Chromosome"/>
</dbReference>
<dbReference type="EC" id="1.2.1.27" evidence="1"/>
<dbReference type="KEGG" id="spla:CP981_14000"/>
<keyword evidence="7" id="KW-1185">Reference proteome</keyword>
<protein>
    <recommendedName>
        <fullName evidence="1">methylmalonate-semialdehyde dehydrogenase (CoA acylating)</fullName>
        <ecNumber evidence="1">1.2.1.27</ecNumber>
    </recommendedName>
</protein>
<dbReference type="Gene3D" id="3.40.309.10">
    <property type="entry name" value="Aldehyde Dehydrogenase, Chain A, domain 2"/>
    <property type="match status" value="1"/>
</dbReference>
<dbReference type="PANTHER" id="PTHR43866">
    <property type="entry name" value="MALONATE-SEMIALDEHYDE DEHYDROGENASE"/>
    <property type="match status" value="1"/>
</dbReference>
<dbReference type="Pfam" id="PF00171">
    <property type="entry name" value="Aldedh"/>
    <property type="match status" value="1"/>
</dbReference>
<evidence type="ECO:0000313" key="7">
    <source>
        <dbReference type="Proteomes" id="UP000194225"/>
    </source>
</evidence>
<dbReference type="AlphaFoldDB" id="A0AAE6TMB1"/>
<dbReference type="EMBL" id="MIGA01000069">
    <property type="protein sequence ID" value="OSY37235.1"/>
    <property type="molecule type" value="Genomic_DNA"/>
</dbReference>
<feature type="domain" description="Aldehyde dehydrogenase" evidence="4">
    <location>
        <begin position="22"/>
        <end position="477"/>
    </location>
</feature>
<dbReference type="FunFam" id="3.40.309.10:FF:000002">
    <property type="entry name" value="Methylmalonate-semialdehyde dehydrogenase (Acylating)"/>
    <property type="match status" value="1"/>
</dbReference>
<dbReference type="GO" id="GO:0006210">
    <property type="term" value="P:thymine catabolic process"/>
    <property type="evidence" value="ECO:0007669"/>
    <property type="project" value="TreeGrafter"/>
</dbReference>
<proteinExistence type="predicted"/>
<dbReference type="RefSeq" id="WP_085927995.1">
    <property type="nucleotide sequence ID" value="NZ_BAABSS010000050.1"/>
</dbReference>
<evidence type="ECO:0000256" key="1">
    <source>
        <dbReference type="ARBA" id="ARBA00013048"/>
    </source>
</evidence>
<dbReference type="InterPro" id="IPR016162">
    <property type="entry name" value="Ald_DH_N"/>
</dbReference>
<organism evidence="6 8">
    <name type="scientific">Streptomyces platensis</name>
    <dbReference type="NCBI Taxonomy" id="58346"/>
    <lineage>
        <taxon>Bacteria</taxon>
        <taxon>Bacillati</taxon>
        <taxon>Actinomycetota</taxon>
        <taxon>Actinomycetes</taxon>
        <taxon>Kitasatosporales</taxon>
        <taxon>Streptomycetaceae</taxon>
        <taxon>Streptomyces</taxon>
    </lineage>
</organism>
<dbReference type="FunFam" id="3.40.605.10:FF:000003">
    <property type="entry name" value="Methylmalonate-semialdehyde dehydrogenase [acylating]"/>
    <property type="match status" value="1"/>
</dbReference>
<dbReference type="InterPro" id="IPR010061">
    <property type="entry name" value="MeMal-semiAld_DH"/>
</dbReference>
<evidence type="ECO:0000313" key="8">
    <source>
        <dbReference type="Proteomes" id="UP000325458"/>
    </source>
</evidence>
<keyword evidence="2 6" id="KW-0560">Oxidoreductase</keyword>
<dbReference type="GO" id="GO:0006574">
    <property type="term" value="P:L-valine catabolic process"/>
    <property type="evidence" value="ECO:0007669"/>
    <property type="project" value="TreeGrafter"/>
</dbReference>
<keyword evidence="3" id="KW-0520">NAD</keyword>
<reference evidence="5 7" key="1">
    <citation type="submission" date="2016-09" db="EMBL/GenBank/DDBJ databases">
        <title>Streptomyces platensis DSM40041, a candidate organism with high potential of specific P450 cytochromes.</title>
        <authorList>
            <person name="Grumaz C."/>
            <person name="Vainshtein Y."/>
            <person name="Kirstahler P."/>
            <person name="Sohn K."/>
        </authorList>
    </citation>
    <scope>NUCLEOTIDE SEQUENCE [LARGE SCALE GENOMIC DNA]</scope>
    <source>
        <strain evidence="5 7">DSM 40041</strain>
    </source>
</reference>
<accession>A0AAE6TMB1</accession>
<evidence type="ECO:0000259" key="4">
    <source>
        <dbReference type="Pfam" id="PF00171"/>
    </source>
</evidence>
<dbReference type="SUPFAM" id="SSF53720">
    <property type="entry name" value="ALDH-like"/>
    <property type="match status" value="1"/>
</dbReference>
<dbReference type="InterPro" id="IPR016160">
    <property type="entry name" value="Ald_DH_CS_CYS"/>
</dbReference>
<dbReference type="InterPro" id="IPR016163">
    <property type="entry name" value="Ald_DH_C"/>
</dbReference>